<feature type="domain" description="Retrotransposon gag" evidence="1">
    <location>
        <begin position="44"/>
        <end position="137"/>
    </location>
</feature>
<organism evidence="2 3">
    <name type="scientific">Dioscorea cayennensis subsp. rotundata</name>
    <name type="common">White Guinea yam</name>
    <name type="synonym">Dioscorea rotundata</name>
    <dbReference type="NCBI Taxonomy" id="55577"/>
    <lineage>
        <taxon>Eukaryota</taxon>
        <taxon>Viridiplantae</taxon>
        <taxon>Streptophyta</taxon>
        <taxon>Embryophyta</taxon>
        <taxon>Tracheophyta</taxon>
        <taxon>Spermatophyta</taxon>
        <taxon>Magnoliopsida</taxon>
        <taxon>Liliopsida</taxon>
        <taxon>Dioscoreales</taxon>
        <taxon>Dioscoreaceae</taxon>
        <taxon>Dioscorea</taxon>
    </lineage>
</organism>
<evidence type="ECO:0000313" key="3">
    <source>
        <dbReference type="RefSeq" id="XP_039140472.1"/>
    </source>
</evidence>
<dbReference type="InterPro" id="IPR005162">
    <property type="entry name" value="Retrotrans_gag_dom"/>
</dbReference>
<dbReference type="GeneID" id="120277685"/>
<accession>A0AB40CPI1</accession>
<dbReference type="Proteomes" id="UP001515500">
    <property type="component" value="Chromosome 15"/>
</dbReference>
<gene>
    <name evidence="3" type="primary">LOC120277685</name>
</gene>
<reference evidence="3" key="1">
    <citation type="submission" date="2025-08" db="UniProtKB">
        <authorList>
            <consortium name="RefSeq"/>
        </authorList>
    </citation>
    <scope>IDENTIFICATION</scope>
</reference>
<evidence type="ECO:0000313" key="2">
    <source>
        <dbReference type="Proteomes" id="UP001515500"/>
    </source>
</evidence>
<dbReference type="Pfam" id="PF03732">
    <property type="entry name" value="Retrotrans_gag"/>
    <property type="match status" value="1"/>
</dbReference>
<dbReference type="AlphaFoldDB" id="A0AB40CPI1"/>
<dbReference type="PANTHER" id="PTHR33223:SF11">
    <property type="entry name" value="ELEMENT PROTEIN, PUTATIVE-RELATED"/>
    <property type="match status" value="1"/>
</dbReference>
<dbReference type="RefSeq" id="XP_039140472.1">
    <property type="nucleotide sequence ID" value="XM_039284538.1"/>
</dbReference>
<evidence type="ECO:0000259" key="1">
    <source>
        <dbReference type="Pfam" id="PF03732"/>
    </source>
</evidence>
<name>A0AB40CPI1_DIOCR</name>
<dbReference type="PANTHER" id="PTHR33223">
    <property type="entry name" value="CCHC-TYPE DOMAIN-CONTAINING PROTEIN"/>
    <property type="match status" value="1"/>
</dbReference>
<proteinExistence type="predicted"/>
<sequence>MSLIQQNQFGGSPVEGPYLHLSVFLEYYDTIKLNGVPQNAIRLRLFPFSLRDKARALLHSLPEGFIKTWDQLLQVFLSKYFPPSKTTQLQNQITGFYQKDGESLYEAWDRFKELMRLCPHHGLEKWLVVQTFYSGLNYNSRISVDAASGGALMNKKVDDAYSLIEDMSLNHCQWASERNTTPKPTGRHEVETLNLIAAKVDALTQKFDKLNENAPKPSLEQMNYLNNFSQRPINDPFSNTYNPGWRNHPNLFYKSNQPHFEQNLSSNVPRQPPGFQQRISNPQPVQKSNLEALLESCCNTSQAE</sequence>
<keyword evidence="2" id="KW-1185">Reference proteome</keyword>
<protein>
    <submittedName>
        <fullName evidence="3">Uncharacterized protein LOC120277685</fullName>
    </submittedName>
</protein>